<keyword evidence="2" id="KW-1185">Reference proteome</keyword>
<gene>
    <name evidence="1" type="ORF">T07_4520</name>
</gene>
<dbReference type="EMBL" id="JYDL01001216">
    <property type="protein sequence ID" value="KRX11863.1"/>
    <property type="molecule type" value="Genomic_DNA"/>
</dbReference>
<evidence type="ECO:0000313" key="2">
    <source>
        <dbReference type="Proteomes" id="UP000054630"/>
    </source>
</evidence>
<dbReference type="AlphaFoldDB" id="A0A0V0RBH2"/>
<organism evidence="1 2">
    <name type="scientific">Trichinella nelsoni</name>
    <dbReference type="NCBI Taxonomy" id="6336"/>
    <lineage>
        <taxon>Eukaryota</taxon>
        <taxon>Metazoa</taxon>
        <taxon>Ecdysozoa</taxon>
        <taxon>Nematoda</taxon>
        <taxon>Enoplea</taxon>
        <taxon>Dorylaimia</taxon>
        <taxon>Trichinellida</taxon>
        <taxon>Trichinellidae</taxon>
        <taxon>Trichinella</taxon>
    </lineage>
</organism>
<name>A0A0V0RBH2_9BILA</name>
<sequence>MQIRIATTLPYHQFKEWSKENVKTRTARSRT</sequence>
<accession>A0A0V0RBH2</accession>
<evidence type="ECO:0000313" key="1">
    <source>
        <dbReference type="EMBL" id="KRX11863.1"/>
    </source>
</evidence>
<comment type="caution">
    <text evidence="1">The sequence shown here is derived from an EMBL/GenBank/DDBJ whole genome shotgun (WGS) entry which is preliminary data.</text>
</comment>
<reference evidence="1 2" key="1">
    <citation type="submission" date="2015-01" db="EMBL/GenBank/DDBJ databases">
        <title>Evolution of Trichinella species and genotypes.</title>
        <authorList>
            <person name="Korhonen P.K."/>
            <person name="Edoardo P."/>
            <person name="Giuseppe L.R."/>
            <person name="Gasser R.B."/>
        </authorList>
    </citation>
    <scope>NUCLEOTIDE SEQUENCE [LARGE SCALE GENOMIC DNA]</scope>
    <source>
        <strain evidence="1">ISS37</strain>
    </source>
</reference>
<protein>
    <submittedName>
        <fullName evidence="1">Uncharacterized protein</fullName>
    </submittedName>
</protein>
<dbReference type="OrthoDB" id="10282087at2759"/>
<proteinExistence type="predicted"/>
<dbReference type="Proteomes" id="UP000054630">
    <property type="component" value="Unassembled WGS sequence"/>
</dbReference>